<dbReference type="Pfam" id="PF12146">
    <property type="entry name" value="Hydrolase_4"/>
    <property type="match status" value="1"/>
</dbReference>
<keyword evidence="2" id="KW-0378">Hydrolase</keyword>
<feature type="domain" description="Serine aminopeptidase S33" evidence="1">
    <location>
        <begin position="76"/>
        <end position="182"/>
    </location>
</feature>
<dbReference type="SUPFAM" id="SSF53474">
    <property type="entry name" value="alpha/beta-Hydrolases"/>
    <property type="match status" value="1"/>
</dbReference>
<reference evidence="2 3" key="1">
    <citation type="submission" date="2020-03" db="EMBL/GenBank/DDBJ databases">
        <title>Complete genome of Arcanobacterium buesumensis sp. nov. strain 2701.</title>
        <authorList>
            <person name="Borowiak M."/>
            <person name="Alssahen M."/>
            <person name="Laemmler C."/>
            <person name="Malorny B."/>
            <person name="Hassan A."/>
            <person name="Prenger-Berninghoff E."/>
            <person name="Ploetz M."/>
            <person name="Abdulmawjood A."/>
        </authorList>
    </citation>
    <scope>NUCLEOTIDE SEQUENCE [LARGE SCALE GENOMIC DNA]</scope>
    <source>
        <strain evidence="2 3">2701</strain>
    </source>
</reference>
<dbReference type="KEGG" id="arca:HC352_08605"/>
<proteinExistence type="predicted"/>
<organism evidence="2 3">
    <name type="scientific">Arcanobacterium buesumense</name>
    <dbReference type="NCBI Taxonomy" id="2722751"/>
    <lineage>
        <taxon>Bacteria</taxon>
        <taxon>Bacillati</taxon>
        <taxon>Actinomycetota</taxon>
        <taxon>Actinomycetes</taxon>
        <taxon>Actinomycetales</taxon>
        <taxon>Actinomycetaceae</taxon>
        <taxon>Arcanobacterium</taxon>
    </lineage>
</organism>
<evidence type="ECO:0000313" key="2">
    <source>
        <dbReference type="EMBL" id="QJC22554.1"/>
    </source>
</evidence>
<accession>A0A6H2ENB3</accession>
<evidence type="ECO:0000313" key="3">
    <source>
        <dbReference type="Proteomes" id="UP000502298"/>
    </source>
</evidence>
<evidence type="ECO:0000259" key="1">
    <source>
        <dbReference type="Pfam" id="PF12146"/>
    </source>
</evidence>
<protein>
    <submittedName>
        <fullName evidence="2">Alpha/beta hydrolase</fullName>
    </submittedName>
</protein>
<dbReference type="GO" id="GO:0016787">
    <property type="term" value="F:hydrolase activity"/>
    <property type="evidence" value="ECO:0007669"/>
    <property type="project" value="UniProtKB-KW"/>
</dbReference>
<dbReference type="InterPro" id="IPR029058">
    <property type="entry name" value="AB_hydrolase_fold"/>
</dbReference>
<dbReference type="Gene3D" id="3.40.50.1820">
    <property type="entry name" value="alpha/beta hydrolase"/>
    <property type="match status" value="1"/>
</dbReference>
<gene>
    <name evidence="2" type="ORF">HC352_08605</name>
</gene>
<dbReference type="InterPro" id="IPR022742">
    <property type="entry name" value="Hydrolase_4"/>
</dbReference>
<name>A0A6H2ENB3_9ACTO</name>
<dbReference type="AlphaFoldDB" id="A0A6H2ENB3"/>
<sequence>MHSGLIPTFGPRIPDYLGADWIARTAFLNDVDAGSPAGRPDVAVLVSRADADAHVSDSGVAALWLPGFLDSFFHVEQADAWREAGIALYGLDFRRSGRALRVPNRRDDLRDLLIREEEIFAALTHLRGCGARQIVLIGHSTGGLQAALFAHRHPGEVSAVVLNSPWLDHNGPAWQRTVATTAISQLARVSPLTPIARLQPAYARSLHVDYGGDFYFKPMHKPLTPAPVFAGFFAAARRGHAMVADGLNIKEPVLVAHSDASGNPLNPSAQELAHTDVVLSVEDMKRLAPTLGKNVETLEVIGGRHDLSLSELPARSRYTRDSIHWALRQLQR</sequence>
<keyword evidence="3" id="KW-1185">Reference proteome</keyword>
<dbReference type="EMBL" id="CP050804">
    <property type="protein sequence ID" value="QJC22554.1"/>
    <property type="molecule type" value="Genomic_DNA"/>
</dbReference>
<dbReference type="Proteomes" id="UP000502298">
    <property type="component" value="Chromosome"/>
</dbReference>
<dbReference type="RefSeq" id="WP_168918476.1">
    <property type="nucleotide sequence ID" value="NZ_CP050804.1"/>
</dbReference>